<proteinExistence type="predicted"/>
<gene>
    <name evidence="2" type="primary">aguB</name>
    <name evidence="2" type="ORF">AW21_1371</name>
</gene>
<dbReference type="AlphaFoldDB" id="A0AAI8FU09"/>
<dbReference type="PROSITE" id="PS50263">
    <property type="entry name" value="CN_HYDROLASE"/>
    <property type="match status" value="1"/>
</dbReference>
<name>A0AAI8FU09_FRATH</name>
<dbReference type="Pfam" id="PF00795">
    <property type="entry name" value="CN_hydrolase"/>
    <property type="match status" value="1"/>
</dbReference>
<dbReference type="InterPro" id="IPR036526">
    <property type="entry name" value="C-N_Hydrolase_sf"/>
</dbReference>
<dbReference type="InterPro" id="IPR003010">
    <property type="entry name" value="C-N_Hydrolase"/>
</dbReference>
<reference evidence="2 3" key="1">
    <citation type="journal article" date="2015" name="Genome Announc.">
        <title>Genome sequencing of 18 francisella strains to aid in assay development and testing.</title>
        <authorList>
            <person name="Johnson S.L."/>
            <person name="Daligault H.E."/>
            <person name="Davenport K.W."/>
            <person name="Coyne S.R."/>
            <person name="Frey K.G."/>
            <person name="Koroleva G.I."/>
            <person name="Broomall S.M."/>
            <person name="Bishop-Lilly K.A."/>
            <person name="Bruce D.C."/>
            <person name="Chertkov O."/>
            <person name="Freitas T."/>
            <person name="Jaissle J."/>
            <person name="Ladner J.T."/>
            <person name="Rosenzweig C.N."/>
            <person name="Gibbons H.S."/>
            <person name="Palacios G.F."/>
            <person name="Redden C.L."/>
            <person name="Xu Y."/>
            <person name="Minogue T.D."/>
            <person name="Chain P.S."/>
        </authorList>
    </citation>
    <scope>NUCLEOTIDE SEQUENCE [LARGE SCALE GENOMIC DNA]</scope>
    <source>
        <strain evidence="2 3">LVS</strain>
    </source>
</reference>
<feature type="domain" description="CN hydrolase" evidence="1">
    <location>
        <begin position="4"/>
        <end position="53"/>
    </location>
</feature>
<dbReference type="Gene3D" id="3.60.110.10">
    <property type="entry name" value="Carbon-nitrogen hydrolase"/>
    <property type="match status" value="1"/>
</dbReference>
<dbReference type="Proteomes" id="UP000031874">
    <property type="component" value="Chromosome"/>
</dbReference>
<dbReference type="EC" id="3.5.1.53" evidence="2"/>
<evidence type="ECO:0000313" key="3">
    <source>
        <dbReference type="Proteomes" id="UP000031874"/>
    </source>
</evidence>
<sequence length="53" mass="5882">MANIKVAVVQLSFNDNEAENLAKLESKIIQAAKNGAKIILTPELPSYLYFCKK</sequence>
<evidence type="ECO:0000313" key="2">
    <source>
        <dbReference type="EMBL" id="AJI59422.1"/>
    </source>
</evidence>
<organism evidence="2 3">
    <name type="scientific">Francisella tularensis subsp. holarctica (strain LVS)</name>
    <dbReference type="NCBI Taxonomy" id="376619"/>
    <lineage>
        <taxon>Bacteria</taxon>
        <taxon>Pseudomonadati</taxon>
        <taxon>Pseudomonadota</taxon>
        <taxon>Gammaproteobacteria</taxon>
        <taxon>Thiotrichales</taxon>
        <taxon>Francisellaceae</taxon>
        <taxon>Francisella</taxon>
    </lineage>
</organism>
<evidence type="ECO:0000259" key="1">
    <source>
        <dbReference type="PROSITE" id="PS50263"/>
    </source>
</evidence>
<keyword evidence="2" id="KW-0378">Hydrolase</keyword>
<protein>
    <submittedName>
        <fullName evidence="2">N-carbamoylputrescine amidase domain protein</fullName>
        <ecNumber evidence="2">3.5.1.53</ecNumber>
    </submittedName>
</protein>
<dbReference type="EMBL" id="CP009694">
    <property type="protein sequence ID" value="AJI59422.1"/>
    <property type="molecule type" value="Genomic_DNA"/>
</dbReference>
<accession>A0AAI8FU09</accession>
<dbReference type="GO" id="GO:0050126">
    <property type="term" value="F:N-carbamoylputrescine amidase activity"/>
    <property type="evidence" value="ECO:0007669"/>
    <property type="project" value="UniProtKB-EC"/>
</dbReference>
<dbReference type="SUPFAM" id="SSF56317">
    <property type="entry name" value="Carbon-nitrogen hydrolase"/>
    <property type="match status" value="1"/>
</dbReference>